<gene>
    <name evidence="2" type="ORF">GXN74_03315</name>
</gene>
<dbReference type="Proteomes" id="UP000461585">
    <property type="component" value="Unassembled WGS sequence"/>
</dbReference>
<sequence length="486" mass="54688">MKRLCFGTLMHILYQARNQKVTNNLLCDAIFSSYDQSIELRDSSLPGHLKSGRDNVPPDVIDAVRNTSFEDAEKVFQTKVVSLIKDSKRESVVRAIKDILREDSNIQDQTVIGYIEGYEKINITTNSTFSLSALLASVFYFAIIEVKNQECKEAIKEIDKEYVESFDSSSEPVFFEKVKAGVHLPLQKTLHDPVFDRVFNQVSSLTISGLANPSNVKIYGVDVNNCKFKFKSLKEYLVDNIGSYVFSRAKANRYTSSGKSASIGAQALIRFMQAYGTCAETILGEMLLYVFMEQELNAPKIMSKIEIDDLGGRICSKSDGVHLLAVENNGQLFHQLVFGASDIYGDLTASIDRAFDKIIDIENNSDIEMKMVENTTHNNIYDPDTTNYMVDLLLPKKSNIPKPDTAFGVFLGYTLSLGYNETDNNKYRAAVRNQMLNDIASLQPYIEQKIRDNGLSGYNFYLYVVPFNDAPTEKNSIVSEMLSGRY</sequence>
<dbReference type="RefSeq" id="WP_162369497.1">
    <property type="nucleotide sequence ID" value="NZ_JAAEEH010000005.1"/>
</dbReference>
<reference evidence="2 3" key="1">
    <citation type="submission" date="2020-01" db="EMBL/GenBank/DDBJ databases">
        <title>Anaeroalcalibacter tamaniensis gen. nov., sp. nov., moderately halophilic strictly anaerobic fermenter bacterium from mud volcano of Taman peninsula.</title>
        <authorList>
            <person name="Frolova A."/>
            <person name="Merkel A.Y."/>
            <person name="Slobodkin A.I."/>
        </authorList>
    </citation>
    <scope>NUCLEOTIDE SEQUENCE [LARGE SCALE GENOMIC DNA]</scope>
    <source>
        <strain evidence="2 3">F-3ap</strain>
    </source>
</reference>
<proteinExistence type="predicted"/>
<feature type="domain" description="Anti-bacteriophage protein A/HamA C-terminal" evidence="1">
    <location>
        <begin position="202"/>
        <end position="478"/>
    </location>
</feature>
<name>A0A7X5HUB6_9FIRM</name>
<dbReference type="AlphaFoldDB" id="A0A7X5HUB6"/>
<evidence type="ECO:0000313" key="2">
    <source>
        <dbReference type="EMBL" id="NDL66774.1"/>
    </source>
</evidence>
<protein>
    <submittedName>
        <fullName evidence="2">DUF1837 domain-containing protein</fullName>
    </submittedName>
</protein>
<organism evidence="2 3">
    <name type="scientific">Anaerotalea alkaliphila</name>
    <dbReference type="NCBI Taxonomy" id="2662126"/>
    <lineage>
        <taxon>Bacteria</taxon>
        <taxon>Bacillati</taxon>
        <taxon>Bacillota</taxon>
        <taxon>Clostridia</taxon>
        <taxon>Eubacteriales</taxon>
        <taxon>Anaerotalea</taxon>
    </lineage>
</organism>
<dbReference type="InterPro" id="IPR014976">
    <property type="entry name" value="AbpA_HamA_C"/>
</dbReference>
<accession>A0A7X5HUB6</accession>
<dbReference type="Pfam" id="PF08878">
    <property type="entry name" value="HamA"/>
    <property type="match status" value="1"/>
</dbReference>
<comment type="caution">
    <text evidence="2">The sequence shown here is derived from an EMBL/GenBank/DDBJ whole genome shotgun (WGS) entry which is preliminary data.</text>
</comment>
<evidence type="ECO:0000259" key="1">
    <source>
        <dbReference type="Pfam" id="PF08878"/>
    </source>
</evidence>
<dbReference type="EMBL" id="JAAEEH010000005">
    <property type="protein sequence ID" value="NDL66774.1"/>
    <property type="molecule type" value="Genomic_DNA"/>
</dbReference>
<evidence type="ECO:0000313" key="3">
    <source>
        <dbReference type="Proteomes" id="UP000461585"/>
    </source>
</evidence>
<keyword evidence="3" id="KW-1185">Reference proteome</keyword>